<evidence type="ECO:0000256" key="1">
    <source>
        <dbReference type="SAM" id="MobiDB-lite"/>
    </source>
</evidence>
<dbReference type="Pfam" id="PF03140">
    <property type="entry name" value="DUF247"/>
    <property type="match status" value="1"/>
</dbReference>
<feature type="transmembrane region" description="Helical" evidence="2">
    <location>
        <begin position="461"/>
        <end position="484"/>
    </location>
</feature>
<keyword evidence="4" id="KW-1185">Reference proteome</keyword>
<keyword evidence="2" id="KW-0472">Membrane</keyword>
<feature type="compositionally biased region" description="Basic and acidic residues" evidence="1">
    <location>
        <begin position="1"/>
        <end position="10"/>
    </location>
</feature>
<dbReference type="Proteomes" id="UP001174677">
    <property type="component" value="Chromosome 3"/>
</dbReference>
<proteinExistence type="predicted"/>
<protein>
    <submittedName>
        <fullName evidence="3">Uncharacterized protein</fullName>
    </submittedName>
</protein>
<evidence type="ECO:0000256" key="2">
    <source>
        <dbReference type="SAM" id="Phobius"/>
    </source>
</evidence>
<sequence>MSRRDQEAKTTIEVQATKVARAEADQASGSHDQLVDENKATGSHSQLIEESQKLSILIHEKPRSTCSWQDRLNSLKLGPENENPASRIQKVPFMLRENKEFEKYYKPKMVAIGPIHHRDPNFEFTEKRKHIVAGDFIKEHGIDAENLYDKIMDGLGNLKMRYVEDVIKDYTDDELAWMFLVDGCAILHFIHCVVNDEKNDPQYSAKLEKFNFKKNQVAYAQQDLFLFENQLPYQLLELLISSVVQNKEREDIRESIRNFIDMNLMTPESTTKSRQGRRKPSKSHLLELLWEELTDGILPQSGGLTMHSFRNVKELMTSGIQLKASSENSLNISFNQFCFTGTLQIPSLVVDDSTAAKFLNLIAYEMCPDFMNDFQVTSYICFLDSLIDHPEDVQELRKAKILINVLGSDNEVAELFNKIGNDLVPNPDIYGTVKDNIEKYYNSKWTTYSAEAYHSYFSSPWTFLAFLGALLGLFFSAVQAYFSLPSKSC</sequence>
<dbReference type="PANTHER" id="PTHR31549:SF191">
    <property type="entry name" value="DUF247 DOMAIN PROTEIN"/>
    <property type="match status" value="1"/>
</dbReference>
<keyword evidence="2" id="KW-0812">Transmembrane</keyword>
<gene>
    <name evidence="3" type="ORF">P3X46_004635</name>
</gene>
<feature type="region of interest" description="Disordered" evidence="1">
    <location>
        <begin position="1"/>
        <end position="45"/>
    </location>
</feature>
<keyword evidence="2" id="KW-1133">Transmembrane helix</keyword>
<organism evidence="3 4">
    <name type="scientific">Hevea brasiliensis</name>
    <name type="common">Para rubber tree</name>
    <name type="synonym">Siphonia brasiliensis</name>
    <dbReference type="NCBI Taxonomy" id="3981"/>
    <lineage>
        <taxon>Eukaryota</taxon>
        <taxon>Viridiplantae</taxon>
        <taxon>Streptophyta</taxon>
        <taxon>Embryophyta</taxon>
        <taxon>Tracheophyta</taxon>
        <taxon>Spermatophyta</taxon>
        <taxon>Magnoliopsida</taxon>
        <taxon>eudicotyledons</taxon>
        <taxon>Gunneridae</taxon>
        <taxon>Pentapetalae</taxon>
        <taxon>rosids</taxon>
        <taxon>fabids</taxon>
        <taxon>Malpighiales</taxon>
        <taxon>Euphorbiaceae</taxon>
        <taxon>Crotonoideae</taxon>
        <taxon>Micrandreae</taxon>
        <taxon>Hevea</taxon>
    </lineage>
</organism>
<accession>A0ABQ9MXE2</accession>
<comment type="caution">
    <text evidence="3">The sequence shown here is derived from an EMBL/GenBank/DDBJ whole genome shotgun (WGS) entry which is preliminary data.</text>
</comment>
<name>A0ABQ9MXE2_HEVBR</name>
<dbReference type="EMBL" id="JARPOI010000003">
    <property type="protein sequence ID" value="KAJ9184951.1"/>
    <property type="molecule type" value="Genomic_DNA"/>
</dbReference>
<dbReference type="InterPro" id="IPR004158">
    <property type="entry name" value="DUF247_pln"/>
</dbReference>
<evidence type="ECO:0000313" key="3">
    <source>
        <dbReference type="EMBL" id="KAJ9184951.1"/>
    </source>
</evidence>
<dbReference type="PANTHER" id="PTHR31549">
    <property type="entry name" value="PROTEIN, PUTATIVE (DUF247)-RELATED-RELATED"/>
    <property type="match status" value="1"/>
</dbReference>
<evidence type="ECO:0000313" key="4">
    <source>
        <dbReference type="Proteomes" id="UP001174677"/>
    </source>
</evidence>
<reference evidence="3" key="1">
    <citation type="journal article" date="2023" name="Plant Biotechnol. J.">
        <title>Chromosome-level wild Hevea brasiliensis genome provides new tools for genomic-assisted breeding and valuable loci to elevate rubber yield.</title>
        <authorList>
            <person name="Cheng H."/>
            <person name="Song X."/>
            <person name="Hu Y."/>
            <person name="Wu T."/>
            <person name="Yang Q."/>
            <person name="An Z."/>
            <person name="Feng S."/>
            <person name="Deng Z."/>
            <person name="Wu W."/>
            <person name="Zeng X."/>
            <person name="Tu M."/>
            <person name="Wang X."/>
            <person name="Huang H."/>
        </authorList>
    </citation>
    <scope>NUCLEOTIDE SEQUENCE</scope>
    <source>
        <strain evidence="3">MT/VB/25A 57/8</strain>
    </source>
</reference>